<feature type="non-terminal residue" evidence="2">
    <location>
        <position position="87"/>
    </location>
</feature>
<gene>
    <name evidence="2" type="ORF">ENJ46_05680</name>
</gene>
<protein>
    <submittedName>
        <fullName evidence="2">Uncharacterized protein</fullName>
    </submittedName>
</protein>
<dbReference type="EMBL" id="DRMN01000371">
    <property type="protein sequence ID" value="HFB55397.1"/>
    <property type="molecule type" value="Genomic_DNA"/>
</dbReference>
<reference evidence="2" key="1">
    <citation type="journal article" date="2020" name="mSystems">
        <title>Genome- and Community-Level Interaction Insights into Carbon Utilization and Element Cycling Functions of Hydrothermarchaeota in Hydrothermal Sediment.</title>
        <authorList>
            <person name="Zhou Z."/>
            <person name="Liu Y."/>
            <person name="Xu W."/>
            <person name="Pan J."/>
            <person name="Luo Z.H."/>
            <person name="Li M."/>
        </authorList>
    </citation>
    <scope>NUCLEOTIDE SEQUENCE [LARGE SCALE GENOMIC DNA]</scope>
    <source>
        <strain evidence="2">HyVt-489</strain>
    </source>
</reference>
<keyword evidence="1" id="KW-1133">Transmembrane helix</keyword>
<keyword evidence="1" id="KW-0812">Transmembrane</keyword>
<organism evidence="2">
    <name type="scientific">Hellea balneolensis</name>
    <dbReference type="NCBI Taxonomy" id="287478"/>
    <lineage>
        <taxon>Bacteria</taxon>
        <taxon>Pseudomonadati</taxon>
        <taxon>Pseudomonadota</taxon>
        <taxon>Alphaproteobacteria</taxon>
        <taxon>Maricaulales</taxon>
        <taxon>Robiginitomaculaceae</taxon>
        <taxon>Hellea</taxon>
    </lineage>
</organism>
<evidence type="ECO:0000256" key="1">
    <source>
        <dbReference type="SAM" id="Phobius"/>
    </source>
</evidence>
<name>A0A7C3GM48_9PROT</name>
<accession>A0A7C3GM48</accession>
<sequence length="87" mass="9702">MLDPQQISFLVMALVVLVALIVIFVALRILSPVRSHAAPWKRRVRELEQKTARSESVLGAFPGLILVWENIPPDPLKDWGAPKTFGS</sequence>
<feature type="transmembrane region" description="Helical" evidence="1">
    <location>
        <begin position="6"/>
        <end position="30"/>
    </location>
</feature>
<keyword evidence="1" id="KW-0472">Membrane</keyword>
<proteinExistence type="predicted"/>
<dbReference type="Proteomes" id="UP000886042">
    <property type="component" value="Unassembled WGS sequence"/>
</dbReference>
<evidence type="ECO:0000313" key="2">
    <source>
        <dbReference type="EMBL" id="HFB55397.1"/>
    </source>
</evidence>
<dbReference type="AlphaFoldDB" id="A0A7C3GM48"/>
<comment type="caution">
    <text evidence="2">The sequence shown here is derived from an EMBL/GenBank/DDBJ whole genome shotgun (WGS) entry which is preliminary data.</text>
</comment>